<keyword evidence="3" id="KW-0560">Oxidoreductase</keyword>
<dbReference type="RefSeq" id="WP_160823133.1">
    <property type="nucleotide sequence ID" value="NZ_JBHSXS010000022.1"/>
</dbReference>
<accession>A0ABW2CS34</accession>
<dbReference type="PRINTS" id="PR00080">
    <property type="entry name" value="SDRFAMILY"/>
</dbReference>
<organism evidence="3 4">
    <name type="scientific">Actinomadura yumaensis</name>
    <dbReference type="NCBI Taxonomy" id="111807"/>
    <lineage>
        <taxon>Bacteria</taxon>
        <taxon>Bacillati</taxon>
        <taxon>Actinomycetota</taxon>
        <taxon>Actinomycetes</taxon>
        <taxon>Streptosporangiales</taxon>
        <taxon>Thermomonosporaceae</taxon>
        <taxon>Actinomadura</taxon>
    </lineage>
</organism>
<protein>
    <submittedName>
        <fullName evidence="3">SDR family oxidoreductase</fullName>
        <ecNumber evidence="3">1.1.1.-</ecNumber>
    </submittedName>
</protein>
<dbReference type="SUPFAM" id="SSF51735">
    <property type="entry name" value="NAD(P)-binding Rossmann-fold domains"/>
    <property type="match status" value="1"/>
</dbReference>
<dbReference type="GO" id="GO:0016491">
    <property type="term" value="F:oxidoreductase activity"/>
    <property type="evidence" value="ECO:0007669"/>
    <property type="project" value="UniProtKB-KW"/>
</dbReference>
<dbReference type="EMBL" id="JBHSXS010000022">
    <property type="protein sequence ID" value="MFC6883796.1"/>
    <property type="molecule type" value="Genomic_DNA"/>
</dbReference>
<dbReference type="InterPro" id="IPR020904">
    <property type="entry name" value="Sc_DH/Rdtase_CS"/>
</dbReference>
<comment type="caution">
    <text evidence="3">The sequence shown here is derived from an EMBL/GenBank/DDBJ whole genome shotgun (WGS) entry which is preliminary data.</text>
</comment>
<comment type="similarity">
    <text evidence="1">Belongs to the short-chain dehydrogenases/reductases (SDR) family.</text>
</comment>
<dbReference type="Pfam" id="PF13561">
    <property type="entry name" value="adh_short_C2"/>
    <property type="match status" value="1"/>
</dbReference>
<evidence type="ECO:0000256" key="1">
    <source>
        <dbReference type="ARBA" id="ARBA00006484"/>
    </source>
</evidence>
<evidence type="ECO:0000256" key="2">
    <source>
        <dbReference type="SAM" id="MobiDB-lite"/>
    </source>
</evidence>
<dbReference type="PRINTS" id="PR00081">
    <property type="entry name" value="GDHRDH"/>
</dbReference>
<dbReference type="PROSITE" id="PS00061">
    <property type="entry name" value="ADH_SHORT"/>
    <property type="match status" value="1"/>
</dbReference>
<dbReference type="InterPro" id="IPR036291">
    <property type="entry name" value="NAD(P)-bd_dom_sf"/>
</dbReference>
<proteinExistence type="inferred from homology"/>
<feature type="region of interest" description="Disordered" evidence="2">
    <location>
        <begin position="204"/>
        <end position="231"/>
    </location>
</feature>
<dbReference type="PANTHER" id="PTHR42879">
    <property type="entry name" value="3-OXOACYL-(ACYL-CARRIER-PROTEIN) REDUCTASE"/>
    <property type="match status" value="1"/>
</dbReference>
<keyword evidence="4" id="KW-1185">Reference proteome</keyword>
<dbReference type="InterPro" id="IPR002347">
    <property type="entry name" value="SDR_fam"/>
</dbReference>
<dbReference type="Gene3D" id="3.40.50.720">
    <property type="entry name" value="NAD(P)-binding Rossmann-like Domain"/>
    <property type="match status" value="1"/>
</dbReference>
<reference evidence="4" key="1">
    <citation type="journal article" date="2019" name="Int. J. Syst. Evol. Microbiol.">
        <title>The Global Catalogue of Microorganisms (GCM) 10K type strain sequencing project: providing services to taxonomists for standard genome sequencing and annotation.</title>
        <authorList>
            <consortium name="The Broad Institute Genomics Platform"/>
            <consortium name="The Broad Institute Genome Sequencing Center for Infectious Disease"/>
            <person name="Wu L."/>
            <person name="Ma J."/>
        </authorList>
    </citation>
    <scope>NUCLEOTIDE SEQUENCE [LARGE SCALE GENOMIC DNA]</scope>
    <source>
        <strain evidence="4">JCM 3369</strain>
    </source>
</reference>
<dbReference type="EC" id="1.1.1.-" evidence="3"/>
<dbReference type="InterPro" id="IPR050259">
    <property type="entry name" value="SDR"/>
</dbReference>
<dbReference type="Proteomes" id="UP001596380">
    <property type="component" value="Unassembled WGS sequence"/>
</dbReference>
<gene>
    <name evidence="3" type="ORF">ACFQKB_28835</name>
</gene>
<evidence type="ECO:0000313" key="4">
    <source>
        <dbReference type="Proteomes" id="UP001596380"/>
    </source>
</evidence>
<sequence length="281" mass="28968">MSRSGDAAEAPRPSTVRADYDRVAVVTGADSGIGRATAAALAAQGFDVGITYHRDERGAERTAEEVAEAGGRAAVRRHDLADPPAAAGVVDELADELGGLGVLVNNAGTGSSRPLVDMDYDEWRTVLAVDLDGAFLCAQRAARRMIGRGAGGRIVNVTSVHEEYPLLGAGPYCAAKGGLRMLARVLALELSRYGITVNTVAPGEIATPMTGQEDEPPEPDSRPGYPPARPGDAREVAAAVAFLAGPSASYITGASLFVDGGLGIMGPQAAESLTSARWREG</sequence>
<evidence type="ECO:0000313" key="3">
    <source>
        <dbReference type="EMBL" id="MFC6883796.1"/>
    </source>
</evidence>
<dbReference type="PANTHER" id="PTHR42879:SF2">
    <property type="entry name" value="3-OXOACYL-[ACYL-CARRIER-PROTEIN] REDUCTASE FABG"/>
    <property type="match status" value="1"/>
</dbReference>
<name>A0ABW2CS34_9ACTN</name>
<dbReference type="NCBIfam" id="NF009384">
    <property type="entry name" value="PRK12743.1"/>
    <property type="match status" value="1"/>
</dbReference>